<dbReference type="Pfam" id="PF10607">
    <property type="entry name" value="CTLH"/>
    <property type="match status" value="1"/>
</dbReference>
<sequence length="250" mass="28706">MYVILKNEKSFTKEEWDEKLGEVKIRKEDMNKLVMDYFLVEELVPVVKAFSEESATEIDFDLATIPAKSNILQKIKSHDAEGAINELKALDWLGLLDPSIVLMLERQTLFQLIRDQKLEEAIEYAQERLVPLVEQYPQYEETMTRIMEVGMLPLAFTDPTNHLDFYLKDEWGEVLARLVNSDIVCGQNRETETKLLHLLRTLFHVEKELDEHVWYPHLNVCSGILEDLGVGRAGSDEETESSSSGCISLG</sequence>
<protein>
    <submittedName>
        <fullName evidence="2">LisH and RanBPM domains containing protein</fullName>
    </submittedName>
</protein>
<dbReference type="Proteomes" id="UP001604277">
    <property type="component" value="Unassembled WGS sequence"/>
</dbReference>
<proteinExistence type="predicted"/>
<evidence type="ECO:0000259" key="1">
    <source>
        <dbReference type="Pfam" id="PF10607"/>
    </source>
</evidence>
<keyword evidence="3" id="KW-1185">Reference proteome</keyword>
<organism evidence="2 3">
    <name type="scientific">Forsythia ovata</name>
    <dbReference type="NCBI Taxonomy" id="205694"/>
    <lineage>
        <taxon>Eukaryota</taxon>
        <taxon>Viridiplantae</taxon>
        <taxon>Streptophyta</taxon>
        <taxon>Embryophyta</taxon>
        <taxon>Tracheophyta</taxon>
        <taxon>Spermatophyta</taxon>
        <taxon>Magnoliopsida</taxon>
        <taxon>eudicotyledons</taxon>
        <taxon>Gunneridae</taxon>
        <taxon>Pentapetalae</taxon>
        <taxon>asterids</taxon>
        <taxon>lamiids</taxon>
        <taxon>Lamiales</taxon>
        <taxon>Oleaceae</taxon>
        <taxon>Forsythieae</taxon>
        <taxon>Forsythia</taxon>
    </lineage>
</organism>
<name>A0ABD1QDP2_9LAMI</name>
<reference evidence="3" key="1">
    <citation type="submission" date="2024-07" db="EMBL/GenBank/DDBJ databases">
        <title>Two chromosome-level genome assemblies of Korean endemic species Abeliophyllum distichum and Forsythia ovata (Oleaceae).</title>
        <authorList>
            <person name="Jang H."/>
        </authorList>
    </citation>
    <scope>NUCLEOTIDE SEQUENCE [LARGE SCALE GENOMIC DNA]</scope>
</reference>
<accession>A0ABD1QDP2</accession>
<feature type="domain" description="CTLH/CRA C-terminal to LisH motif" evidence="1">
    <location>
        <begin position="69"/>
        <end position="209"/>
    </location>
</feature>
<evidence type="ECO:0000313" key="3">
    <source>
        <dbReference type="Proteomes" id="UP001604277"/>
    </source>
</evidence>
<dbReference type="EMBL" id="JBFOLJ010000015">
    <property type="protein sequence ID" value="KAL2472841.1"/>
    <property type="molecule type" value="Genomic_DNA"/>
</dbReference>
<dbReference type="PROSITE" id="PS50896">
    <property type="entry name" value="LISH"/>
    <property type="match status" value="1"/>
</dbReference>
<dbReference type="InterPro" id="IPR006594">
    <property type="entry name" value="LisH"/>
</dbReference>
<dbReference type="InterPro" id="IPR024964">
    <property type="entry name" value="CTLH/CRA"/>
</dbReference>
<dbReference type="AlphaFoldDB" id="A0ABD1QDP2"/>
<comment type="caution">
    <text evidence="2">The sequence shown here is derived from an EMBL/GenBank/DDBJ whole genome shotgun (WGS) entry which is preliminary data.</text>
</comment>
<evidence type="ECO:0000313" key="2">
    <source>
        <dbReference type="EMBL" id="KAL2472841.1"/>
    </source>
</evidence>
<gene>
    <name evidence="2" type="ORF">Fot_48577</name>
</gene>